<protein>
    <submittedName>
        <fullName evidence="2">Uncharacterized protein</fullName>
    </submittedName>
</protein>
<feature type="region of interest" description="Disordered" evidence="1">
    <location>
        <begin position="30"/>
        <end position="78"/>
    </location>
</feature>
<sequence>MSHILTLEKLESHFIKSKLMVGQENGILSSLDNEFPQSTSIRNGGPIRRSPNRTSTRYQPFGKETIHPNNNQGSYRHV</sequence>
<dbReference type="Proteomes" id="UP000824120">
    <property type="component" value="Chromosome 1"/>
</dbReference>
<name>A0A9J6B7V7_SOLCO</name>
<reference evidence="2 3" key="1">
    <citation type="submission" date="2020-09" db="EMBL/GenBank/DDBJ databases">
        <title>De no assembly of potato wild relative species, Solanum commersonii.</title>
        <authorList>
            <person name="Cho K."/>
        </authorList>
    </citation>
    <scope>NUCLEOTIDE SEQUENCE [LARGE SCALE GENOMIC DNA]</scope>
    <source>
        <strain evidence="2">LZ3.2</strain>
        <tissue evidence="2">Leaf</tissue>
    </source>
</reference>
<evidence type="ECO:0000256" key="1">
    <source>
        <dbReference type="SAM" id="MobiDB-lite"/>
    </source>
</evidence>
<evidence type="ECO:0000313" key="2">
    <source>
        <dbReference type="EMBL" id="KAG5632901.1"/>
    </source>
</evidence>
<organism evidence="2 3">
    <name type="scientific">Solanum commersonii</name>
    <name type="common">Commerson's wild potato</name>
    <name type="synonym">Commerson's nightshade</name>
    <dbReference type="NCBI Taxonomy" id="4109"/>
    <lineage>
        <taxon>Eukaryota</taxon>
        <taxon>Viridiplantae</taxon>
        <taxon>Streptophyta</taxon>
        <taxon>Embryophyta</taxon>
        <taxon>Tracheophyta</taxon>
        <taxon>Spermatophyta</taxon>
        <taxon>Magnoliopsida</taxon>
        <taxon>eudicotyledons</taxon>
        <taxon>Gunneridae</taxon>
        <taxon>Pentapetalae</taxon>
        <taxon>asterids</taxon>
        <taxon>lamiids</taxon>
        <taxon>Solanales</taxon>
        <taxon>Solanaceae</taxon>
        <taxon>Solanoideae</taxon>
        <taxon>Solaneae</taxon>
        <taxon>Solanum</taxon>
    </lineage>
</organism>
<proteinExistence type="predicted"/>
<comment type="caution">
    <text evidence="2">The sequence shown here is derived from an EMBL/GenBank/DDBJ whole genome shotgun (WGS) entry which is preliminary data.</text>
</comment>
<keyword evidence="3" id="KW-1185">Reference proteome</keyword>
<dbReference type="EMBL" id="JACXVP010000001">
    <property type="protein sequence ID" value="KAG5632901.1"/>
    <property type="molecule type" value="Genomic_DNA"/>
</dbReference>
<feature type="compositionally biased region" description="Polar residues" evidence="1">
    <location>
        <begin position="30"/>
        <end position="42"/>
    </location>
</feature>
<dbReference type="AlphaFoldDB" id="A0A9J6B7V7"/>
<evidence type="ECO:0000313" key="3">
    <source>
        <dbReference type="Proteomes" id="UP000824120"/>
    </source>
</evidence>
<feature type="compositionally biased region" description="Polar residues" evidence="1">
    <location>
        <begin position="67"/>
        <end position="78"/>
    </location>
</feature>
<accession>A0A9J6B7V7</accession>
<gene>
    <name evidence="2" type="ORF">H5410_004618</name>
</gene>